<keyword evidence="2" id="KW-0472">Membrane</keyword>
<dbReference type="InterPro" id="IPR057840">
    <property type="entry name" value="FimV_N"/>
</dbReference>
<dbReference type="Proteomes" id="UP000282438">
    <property type="component" value="Chromosome"/>
</dbReference>
<dbReference type="Pfam" id="PF25800">
    <property type="entry name" value="FimV_N"/>
    <property type="match status" value="1"/>
</dbReference>
<evidence type="ECO:0000256" key="1">
    <source>
        <dbReference type="SAM" id="MobiDB-lite"/>
    </source>
</evidence>
<gene>
    <name evidence="4" type="ORF">EJO50_10560</name>
</gene>
<keyword evidence="2" id="KW-0812">Transmembrane</keyword>
<evidence type="ECO:0000259" key="3">
    <source>
        <dbReference type="Pfam" id="PF25800"/>
    </source>
</evidence>
<dbReference type="RefSeq" id="WP_125973992.1">
    <property type="nucleotide sequence ID" value="NZ_CP034433.1"/>
</dbReference>
<organism evidence="4 5">
    <name type="scientific">Iodobacter ciconiae</name>
    <dbReference type="NCBI Taxonomy" id="2496266"/>
    <lineage>
        <taxon>Bacteria</taxon>
        <taxon>Pseudomonadati</taxon>
        <taxon>Pseudomonadota</taxon>
        <taxon>Betaproteobacteria</taxon>
        <taxon>Neisseriales</taxon>
        <taxon>Chitinibacteraceae</taxon>
        <taxon>Iodobacter</taxon>
    </lineage>
</organism>
<feature type="domain" description="FimV N-terminal" evidence="3">
    <location>
        <begin position="11"/>
        <end position="110"/>
    </location>
</feature>
<reference evidence="4 5" key="1">
    <citation type="submission" date="2018-12" db="EMBL/GenBank/DDBJ databases">
        <title>Complete genome sequence of Iodobacter sp. H11R3.</title>
        <authorList>
            <person name="Bae J.-W."/>
        </authorList>
    </citation>
    <scope>NUCLEOTIDE SEQUENCE [LARGE SCALE GENOMIC DNA]</scope>
    <source>
        <strain evidence="4 5">H11R3</strain>
    </source>
</reference>
<dbReference type="EMBL" id="CP034433">
    <property type="protein sequence ID" value="AZN36883.1"/>
    <property type="molecule type" value="Genomic_DNA"/>
</dbReference>
<evidence type="ECO:0000256" key="2">
    <source>
        <dbReference type="SAM" id="Phobius"/>
    </source>
</evidence>
<evidence type="ECO:0000313" key="4">
    <source>
        <dbReference type="EMBL" id="AZN36883.1"/>
    </source>
</evidence>
<proteinExistence type="predicted"/>
<evidence type="ECO:0000313" key="5">
    <source>
        <dbReference type="Proteomes" id="UP000282438"/>
    </source>
</evidence>
<dbReference type="KEGG" id="iod:EJO50_10560"/>
<accession>A0A3S8ZTP9</accession>
<keyword evidence="5" id="KW-1185">Reference proteome</keyword>
<protein>
    <recommendedName>
        <fullName evidence="3">FimV N-terminal domain-containing protein</fullName>
    </recommendedName>
</protein>
<feature type="region of interest" description="Disordered" evidence="1">
    <location>
        <begin position="296"/>
        <end position="318"/>
    </location>
</feature>
<name>A0A3S8ZTP9_9NEIS</name>
<feature type="transmembrane region" description="Helical" evidence="2">
    <location>
        <begin position="332"/>
        <end position="349"/>
    </location>
</feature>
<dbReference type="OrthoDB" id="8575674at2"/>
<dbReference type="AlphaFoldDB" id="A0A3S8ZTP9"/>
<keyword evidence="2" id="KW-1133">Transmembrane helix</keyword>
<sequence>MLVPLAHAAVLGEIQLRSALGERFNARINIVAKEGEELGLHCLRLIPSQSANAPHFSARLSFEPNENGGVLTLRGNEPLQEPLLDFSIRLRCPSETSASFQRDYNVLLDPREYRPRQSADLVPQAPVLQQNLPDFSGTWQSQEGDSVEQIARAYFPKDRASRKRMVDEIYRLNPAMAQQARARLPLNKDVKLPDRKHLLPRVSVMSEEKNLQLAVPLPVKESLQITASSLPHFAQNGFQLRLSESLSSISSKIPASSDEGLLARERLQLLDIDDQAAQLLQFKYQIGQLEKQLASLQGPPQVESPQAEKPQTKRLRSSSPVFVQDKSLNLPGAWWLLLLLLIPAFYLIWRRRNIVRADTDVFPPSSEMTSVPLSERPTQIMPDRSQPTGAMNHLPQAASGWGRDDVDVIQPKNVSEEAQMLLDHGLVTQAVDLLEDEIEHHPSSLALWMMLFDVYVAQGMHQAFQNKAAGFRLQFSSDSLWQRVQGMGRALDPGNPLYLPPDENISLLPQEGLSLAMPDSKMELVDFVAGELAGIKKDASYIEPGPLNLSVEIPGLLPSAEMGLPRRTGLNMAHFQTEDPALLSVVQHLEKNDLHSACQQLEQLLYHGTAEQRQVSIKWLDILIPLQI</sequence>